<dbReference type="Proteomes" id="UP000035762">
    <property type="component" value="Unassembled WGS sequence"/>
</dbReference>
<dbReference type="Gene3D" id="3.40.50.1820">
    <property type="entry name" value="alpha/beta hydrolase"/>
    <property type="match status" value="1"/>
</dbReference>
<dbReference type="GO" id="GO:0004806">
    <property type="term" value="F:triacylglycerol lipase activity"/>
    <property type="evidence" value="ECO:0007669"/>
    <property type="project" value="TreeGrafter"/>
</dbReference>
<gene>
    <name evidence="2" type="primary">dehH1</name>
    <name evidence="2" type="ORF">BN961_00945</name>
</gene>
<dbReference type="InterPro" id="IPR050471">
    <property type="entry name" value="AB_hydrolase"/>
</dbReference>
<evidence type="ECO:0000313" key="2">
    <source>
        <dbReference type="EMBL" id="CEG07552.1"/>
    </source>
</evidence>
<accession>A0A090MMN6</accession>
<feature type="domain" description="AB hydrolase-1" evidence="1">
    <location>
        <begin position="21"/>
        <end position="120"/>
    </location>
</feature>
<comment type="caution">
    <text evidence="2">The sequence shown here is derived from an EMBL/GenBank/DDBJ whole genome shotgun (WGS) entry which is preliminary data.</text>
</comment>
<keyword evidence="3" id="KW-1185">Reference proteome</keyword>
<protein>
    <submittedName>
        <fullName evidence="2">Haloacetate dehalogenase H-1</fullName>
    </submittedName>
</protein>
<dbReference type="PANTHER" id="PTHR43433:SF5">
    <property type="entry name" value="AB HYDROLASE-1 DOMAIN-CONTAINING PROTEIN"/>
    <property type="match status" value="1"/>
</dbReference>
<dbReference type="PRINTS" id="PR00111">
    <property type="entry name" value="ABHYDROLASE"/>
</dbReference>
<reference evidence="2 3" key="1">
    <citation type="journal article" date="2014" name="Genome Announc.">
        <title>Genome Sequence of Afipia felis Strain 76713, Isolated in Hospital Water Using an Amoeba Co-Culture Procedure.</title>
        <authorList>
            <person name="Benamar S."/>
            <person name="La Scola B."/>
            <person name="Croce O."/>
        </authorList>
    </citation>
    <scope>NUCLEOTIDE SEQUENCE [LARGE SCALE GENOMIC DNA]</scope>
    <source>
        <strain evidence="2 3">76713</strain>
    </source>
</reference>
<dbReference type="AlphaFoldDB" id="A0A090MMN6"/>
<dbReference type="RefSeq" id="WP_048755798.1">
    <property type="nucleotide sequence ID" value="NZ_CCAZ020000001.1"/>
</dbReference>
<name>A0A090MMN6_AFIFE</name>
<organism evidence="2 3">
    <name type="scientific">Afipia felis</name>
    <name type="common">Cat scratch disease bacillus</name>
    <dbReference type="NCBI Taxonomy" id="1035"/>
    <lineage>
        <taxon>Bacteria</taxon>
        <taxon>Pseudomonadati</taxon>
        <taxon>Pseudomonadota</taxon>
        <taxon>Alphaproteobacteria</taxon>
        <taxon>Hyphomicrobiales</taxon>
        <taxon>Nitrobacteraceae</taxon>
        <taxon>Afipia</taxon>
    </lineage>
</organism>
<dbReference type="Pfam" id="PF00561">
    <property type="entry name" value="Abhydrolase_1"/>
    <property type="match status" value="1"/>
</dbReference>
<dbReference type="PANTHER" id="PTHR43433">
    <property type="entry name" value="HYDROLASE, ALPHA/BETA FOLD FAMILY PROTEIN"/>
    <property type="match status" value="1"/>
</dbReference>
<proteinExistence type="predicted"/>
<dbReference type="GO" id="GO:0046503">
    <property type="term" value="P:glycerolipid catabolic process"/>
    <property type="evidence" value="ECO:0007669"/>
    <property type="project" value="TreeGrafter"/>
</dbReference>
<sequence length="250" mass="27033">MLSFHNGSVEIAFIDEGEGEPIVLVHGFGSTAGTNWVYPGWVSALTKAGRRVVALDNRGHGASSKLYDRAEYSLDIMAGDVRALMDHLNIERADIMGYSLGSRISCRVALHHPERLRSLIIGGLGYGLIEGGGPGEDVAVALEAPSLEDVTDPMGRMFRAFADQTRSDRRALVACLRGSRQWLTPEQAASITLPTLIAVGTKDDVGGSAEKLHQIMTHAEVLDIPDRDHMRAVGDRVYKEGVLAFLARQG</sequence>
<dbReference type="InterPro" id="IPR000073">
    <property type="entry name" value="AB_hydrolase_1"/>
</dbReference>
<dbReference type="InterPro" id="IPR029058">
    <property type="entry name" value="AB_hydrolase_fold"/>
</dbReference>
<dbReference type="EMBL" id="CCAZ020000001">
    <property type="protein sequence ID" value="CEG07552.1"/>
    <property type="molecule type" value="Genomic_DNA"/>
</dbReference>
<dbReference type="SUPFAM" id="SSF53474">
    <property type="entry name" value="alpha/beta-Hydrolases"/>
    <property type="match status" value="1"/>
</dbReference>
<evidence type="ECO:0000259" key="1">
    <source>
        <dbReference type="Pfam" id="PF00561"/>
    </source>
</evidence>
<dbReference type="OrthoDB" id="9804723at2"/>
<evidence type="ECO:0000313" key="3">
    <source>
        <dbReference type="Proteomes" id="UP000035762"/>
    </source>
</evidence>
<dbReference type="STRING" id="1035.BN961_00945"/>